<organism evidence="4">
    <name type="scientific">Escherichia coli</name>
    <dbReference type="NCBI Taxonomy" id="562"/>
    <lineage>
        <taxon>Bacteria</taxon>
        <taxon>Pseudomonadati</taxon>
        <taxon>Pseudomonadota</taxon>
        <taxon>Gammaproteobacteria</taxon>
        <taxon>Enterobacterales</taxon>
        <taxon>Enterobacteriaceae</taxon>
        <taxon>Escherichia</taxon>
    </lineage>
</organism>
<reference evidence="4" key="2">
    <citation type="submission" date="2019-09" db="EMBL/GenBank/DDBJ databases">
        <authorList>
            <consortium name="NCBI Pathogen Detection Project"/>
        </authorList>
    </citation>
    <scope>NUCLEOTIDE SEQUENCE</scope>
    <source>
        <strain evidence="4">EC00626</strain>
    </source>
</reference>
<sequence>MAANYLHGPETIEVENGARPVKTVKSAVIGLIGTAPMGDVNTLVQCLSEKDAAAFGSQFTGFTIPQALDAIYDHGAGTVLVINVLDPAKHKTAIEDEVVTFDKSTGQARLAHPVVANVVVKNSEGSTTHTANTDYRVDAQAGVLTNLGKAIEAGGSVKVSYEYADPSKVTAADIIGGVNSAGNRTGMKLLNDSFNLYGYFAKILIAPVFCTQKSVAVELIAMAEKLGAVTYIDAPVGTTFAQALAGRGPEGTINFNTSSDRVRLCYPHVKVYDPVTNTERLEPLSQRAAGLRARVDLDKGYWWSSSNQEILGITGVERQLSAMIDDPQSEVNLLNEQGITTVFSSYGSGLRLWGNRTAAWPTVTHMRNFENVRRTGDVINESIRYFSQQYIDMPITQALIDALTESVNAYGRKMTGDGAVLGFRCWFDPARNPETELAAGHLLLSYKYTPPPPLERLTFETEITSEYLLTLKGGNRCQRLR</sequence>
<evidence type="ECO:0000259" key="3">
    <source>
        <dbReference type="Pfam" id="PF17482"/>
    </source>
</evidence>
<feature type="domain" description="Tail sheath protein subtilisin-like" evidence="2">
    <location>
        <begin position="182"/>
        <end position="358"/>
    </location>
</feature>
<proteinExistence type="inferred from homology"/>
<dbReference type="Pfam" id="PF04984">
    <property type="entry name" value="Phage_sheath_1"/>
    <property type="match status" value="1"/>
</dbReference>
<comment type="caution">
    <text evidence="4">The sequence shown here is derived from an EMBL/GenBank/DDBJ whole genome shotgun (WGS) entry which is preliminary data.</text>
</comment>
<evidence type="ECO:0000256" key="1">
    <source>
        <dbReference type="ARBA" id="ARBA00008005"/>
    </source>
</evidence>
<dbReference type="Gene3D" id="3.40.50.11780">
    <property type="match status" value="1"/>
</dbReference>
<protein>
    <submittedName>
        <fullName evidence="4">Phage tail sheath family protein</fullName>
    </submittedName>
</protein>
<evidence type="ECO:0000313" key="4">
    <source>
        <dbReference type="EMBL" id="HAJ0971484.1"/>
    </source>
</evidence>
<dbReference type="InterPro" id="IPR020287">
    <property type="entry name" value="Tail_sheath_C"/>
</dbReference>
<comment type="similarity">
    <text evidence="1">Belongs to the myoviridae tail sheath protein family.</text>
</comment>
<evidence type="ECO:0000259" key="2">
    <source>
        <dbReference type="Pfam" id="PF04984"/>
    </source>
</evidence>
<dbReference type="InterPro" id="IPR035089">
    <property type="entry name" value="Phage_sheath_subtilisin"/>
</dbReference>
<dbReference type="PANTHER" id="PTHR35861">
    <property type="match status" value="1"/>
</dbReference>
<reference evidence="4" key="1">
    <citation type="journal article" date="2018" name="Genome Biol.">
        <title>SKESA: strategic k-mer extension for scrupulous assemblies.</title>
        <authorList>
            <person name="Souvorov A."/>
            <person name="Agarwala R."/>
            <person name="Lipman D.J."/>
        </authorList>
    </citation>
    <scope>NUCLEOTIDE SEQUENCE</scope>
    <source>
        <strain evidence="4">EC00626</strain>
    </source>
</reference>
<dbReference type="Pfam" id="PF17482">
    <property type="entry name" value="Phage_sheath_1C"/>
    <property type="match status" value="1"/>
</dbReference>
<accession>A0A7A6MNG9</accession>
<dbReference type="PANTHER" id="PTHR35861:SF1">
    <property type="entry name" value="PHAGE TAIL SHEATH PROTEIN"/>
    <property type="match status" value="1"/>
</dbReference>
<name>A0A7A6MNG9_ECOLX</name>
<dbReference type="InterPro" id="IPR052042">
    <property type="entry name" value="Tail_sheath_structural"/>
</dbReference>
<gene>
    <name evidence="4" type="ORF">HL577_12445</name>
</gene>
<dbReference type="AlphaFoldDB" id="A0A7A6MNG9"/>
<feature type="domain" description="Tail sheath protein C-terminal" evidence="3">
    <location>
        <begin position="367"/>
        <end position="464"/>
    </location>
</feature>
<dbReference type="EMBL" id="DABGZH010000012">
    <property type="protein sequence ID" value="HAJ0971484.1"/>
    <property type="molecule type" value="Genomic_DNA"/>
</dbReference>